<dbReference type="InterPro" id="IPR050807">
    <property type="entry name" value="TransReg_Diox_bact_type"/>
</dbReference>
<name>A0ABW9RH48_9BACT</name>
<dbReference type="Pfam" id="PF01381">
    <property type="entry name" value="HTH_3"/>
    <property type="match status" value="1"/>
</dbReference>
<dbReference type="PANTHER" id="PTHR46797">
    <property type="entry name" value="HTH-TYPE TRANSCRIPTIONAL REGULATOR"/>
    <property type="match status" value="1"/>
</dbReference>
<dbReference type="SUPFAM" id="SSF47413">
    <property type="entry name" value="lambda repressor-like DNA-binding domains"/>
    <property type="match status" value="1"/>
</dbReference>
<dbReference type="PANTHER" id="PTHR46797:SF1">
    <property type="entry name" value="METHYLPHOSPHONATE SYNTHASE"/>
    <property type="match status" value="1"/>
</dbReference>
<dbReference type="CDD" id="cd00093">
    <property type="entry name" value="HTH_XRE"/>
    <property type="match status" value="1"/>
</dbReference>
<dbReference type="Proteomes" id="UP000798808">
    <property type="component" value="Unassembled WGS sequence"/>
</dbReference>
<dbReference type="SMART" id="SM00530">
    <property type="entry name" value="HTH_XRE"/>
    <property type="match status" value="1"/>
</dbReference>
<dbReference type="Gene3D" id="1.10.260.40">
    <property type="entry name" value="lambda repressor-like DNA-binding domains"/>
    <property type="match status" value="1"/>
</dbReference>
<reference evidence="3 4" key="1">
    <citation type="submission" date="2019-02" db="EMBL/GenBank/DDBJ databases">
        <authorList>
            <person name="Goldberg S.R."/>
            <person name="Haltli B.A."/>
            <person name="Correa H."/>
            <person name="Russell K.G."/>
        </authorList>
    </citation>
    <scope>NUCLEOTIDE SEQUENCE [LARGE SCALE GENOMIC DNA]</scope>
    <source>
        <strain evidence="3 4">JCM 16186</strain>
    </source>
</reference>
<comment type="caution">
    <text evidence="3">The sequence shown here is derived from an EMBL/GenBank/DDBJ whole genome shotgun (WGS) entry which is preliminary data.</text>
</comment>
<proteinExistence type="predicted"/>
<keyword evidence="4" id="KW-1185">Reference proteome</keyword>
<dbReference type="EMBL" id="SMLW01000122">
    <property type="protein sequence ID" value="MTI23379.1"/>
    <property type="molecule type" value="Genomic_DNA"/>
</dbReference>
<keyword evidence="1" id="KW-0238">DNA-binding</keyword>
<feature type="domain" description="HTH cro/C1-type" evidence="2">
    <location>
        <begin position="7"/>
        <end position="61"/>
    </location>
</feature>
<dbReference type="InterPro" id="IPR010982">
    <property type="entry name" value="Lambda_DNA-bd_dom_sf"/>
</dbReference>
<accession>A0ABW9RH48</accession>
<sequence>MDIGKNIKRIREAKNLSQKEVIAAIDMGAAQYSRIESGKTEPSISTLERIAKALGVKLSELFASKEDFADINSQDSTLMEKVRLIENLTEEERQTIFTILDAFVGKKKLKDTLSNVLKDVA</sequence>
<protein>
    <submittedName>
        <fullName evidence="3">XRE family transcriptional regulator</fullName>
    </submittedName>
</protein>
<evidence type="ECO:0000259" key="2">
    <source>
        <dbReference type="PROSITE" id="PS50943"/>
    </source>
</evidence>
<organism evidence="3 4">
    <name type="scientific">Fulvivirga kasyanovii</name>
    <dbReference type="NCBI Taxonomy" id="396812"/>
    <lineage>
        <taxon>Bacteria</taxon>
        <taxon>Pseudomonadati</taxon>
        <taxon>Bacteroidota</taxon>
        <taxon>Cytophagia</taxon>
        <taxon>Cytophagales</taxon>
        <taxon>Fulvivirgaceae</taxon>
        <taxon>Fulvivirga</taxon>
    </lineage>
</organism>
<gene>
    <name evidence="3" type="ORF">E1163_00275</name>
</gene>
<dbReference type="RefSeq" id="WP_155168535.1">
    <property type="nucleotide sequence ID" value="NZ_BAAAFL010000011.1"/>
</dbReference>
<dbReference type="PROSITE" id="PS50943">
    <property type="entry name" value="HTH_CROC1"/>
    <property type="match status" value="1"/>
</dbReference>
<evidence type="ECO:0000256" key="1">
    <source>
        <dbReference type="ARBA" id="ARBA00023125"/>
    </source>
</evidence>
<dbReference type="InterPro" id="IPR001387">
    <property type="entry name" value="Cro/C1-type_HTH"/>
</dbReference>
<evidence type="ECO:0000313" key="4">
    <source>
        <dbReference type="Proteomes" id="UP000798808"/>
    </source>
</evidence>
<evidence type="ECO:0000313" key="3">
    <source>
        <dbReference type="EMBL" id="MTI23379.1"/>
    </source>
</evidence>